<evidence type="ECO:0000256" key="6">
    <source>
        <dbReference type="ARBA" id="ARBA00023001"/>
    </source>
</evidence>
<feature type="domain" description="Auxiliary Activity family 9 catalytic" evidence="18">
    <location>
        <begin position="22"/>
        <end position="238"/>
    </location>
</feature>
<dbReference type="InterPro" id="IPR049892">
    <property type="entry name" value="AA9"/>
</dbReference>
<dbReference type="AlphaFoldDB" id="A0A5N6U7U1"/>
<evidence type="ECO:0000313" key="20">
    <source>
        <dbReference type="Proteomes" id="UP000325780"/>
    </source>
</evidence>
<comment type="function">
    <text evidence="15">Lytic polysaccharide monooxygenase (LMPO) that depolymerizes crystalline and amorphous polysaccharides via the oxidation of scissile alpha- or beta-(1-4)-glycosidic bonds, yielding C1 and/or C4 oxidation products. Catalysis by LPMOs requires the reduction of the active-site copper from Cu(II) to Cu(I) by a reducing agent and H(2)O(2) or O(2) as a cosubstrate.</text>
</comment>
<evidence type="ECO:0000256" key="4">
    <source>
        <dbReference type="ARBA" id="ARBA00022723"/>
    </source>
</evidence>
<dbReference type="PANTHER" id="PTHR33353">
    <property type="entry name" value="PUTATIVE (AFU_ORTHOLOGUE AFUA_1G12560)-RELATED"/>
    <property type="match status" value="1"/>
</dbReference>
<dbReference type="InterPro" id="IPR005103">
    <property type="entry name" value="AA9_LPMO"/>
</dbReference>
<keyword evidence="7" id="KW-0560">Oxidoreductase</keyword>
<evidence type="ECO:0000256" key="11">
    <source>
        <dbReference type="ARBA" id="ARBA00023277"/>
    </source>
</evidence>
<dbReference type="GO" id="GO:0046872">
    <property type="term" value="F:metal ion binding"/>
    <property type="evidence" value="ECO:0007669"/>
    <property type="project" value="UniProtKB-KW"/>
</dbReference>
<dbReference type="Proteomes" id="UP000325780">
    <property type="component" value="Unassembled WGS sequence"/>
</dbReference>
<evidence type="ECO:0000259" key="18">
    <source>
        <dbReference type="Pfam" id="PF03443"/>
    </source>
</evidence>
<evidence type="ECO:0000256" key="9">
    <source>
        <dbReference type="ARBA" id="ARBA00023033"/>
    </source>
</evidence>
<sequence>MRNIQSASLLTALLSATKVAAHGHVTNIVVNGVYYEGWDIGSFPYMGDNAPTVAAWGTPNTGNGPLAPEDYSSPDIICHQNATAGNGYVEVAAGDSINIQWTEWPESHHGPVIDYLARCEPNCASVDKTELEFFKIDGVGLVDGSDVPGTYGDDQLIANNNSWLVQIPEGIAPGYYALRHELIALHSAGEEGGAQNYPQCFNLKVTGSGTDKPAGVVGTELYKSTDDGIIFNIYQEVSSYPVPGPTLYSGAATSVKQATSAITSTGSASAVGATSAAATSAAASASTTAVSVPTSSAAKSSSFATSAAATESVAVTTTAAPSNKAAAPTQAPETSDDDEVCEDEE</sequence>
<evidence type="ECO:0000256" key="7">
    <source>
        <dbReference type="ARBA" id="ARBA00023002"/>
    </source>
</evidence>
<comment type="catalytic activity">
    <reaction evidence="14 15">
        <text>[(1-&gt;4)-beta-D-glucosyl]n+m + reduced acceptor + O2 = 4-dehydro-beta-D-glucosyl-[(1-&gt;4)-beta-D-glucosyl]n-1 + [(1-&gt;4)-beta-D-glucosyl]m + acceptor + H2O.</text>
        <dbReference type="EC" id="1.14.99.56"/>
    </reaction>
</comment>
<keyword evidence="20" id="KW-1185">Reference proteome</keyword>
<keyword evidence="3 15" id="KW-0964">Secreted</keyword>
<keyword evidence="9" id="KW-0503">Monooxygenase</keyword>
<dbReference type="GO" id="GO:0008810">
    <property type="term" value="F:cellulase activity"/>
    <property type="evidence" value="ECO:0007669"/>
    <property type="project" value="UniProtKB-UniRule"/>
</dbReference>
<comment type="cofactor">
    <cofactor evidence="1">
        <name>Cu(2+)</name>
        <dbReference type="ChEBI" id="CHEBI:29036"/>
    </cofactor>
</comment>
<dbReference type="GO" id="GO:0030248">
    <property type="term" value="F:cellulose binding"/>
    <property type="evidence" value="ECO:0007669"/>
    <property type="project" value="UniProtKB-UniRule"/>
</dbReference>
<keyword evidence="4" id="KW-0479">Metal-binding</keyword>
<evidence type="ECO:0000256" key="15">
    <source>
        <dbReference type="RuleBase" id="RU368122"/>
    </source>
</evidence>
<evidence type="ECO:0000256" key="17">
    <source>
        <dbReference type="SAM" id="SignalP"/>
    </source>
</evidence>
<name>A0A5N6U7U1_ASPAV</name>
<dbReference type="GO" id="GO:0004497">
    <property type="term" value="F:monooxygenase activity"/>
    <property type="evidence" value="ECO:0007669"/>
    <property type="project" value="UniProtKB-KW"/>
</dbReference>
<keyword evidence="10 15" id="KW-1015">Disulfide bond</keyword>
<evidence type="ECO:0000256" key="14">
    <source>
        <dbReference type="ARBA" id="ARBA00045077"/>
    </source>
</evidence>
<comment type="domain">
    <text evidence="15">Has a modular structure: an endo-beta-1,4-glucanase catalytic module at the N-terminus, a linker rich in serines and threonines, and a C-terminal carbohydrate-binding module (CBM).</text>
</comment>
<dbReference type="GO" id="GO:0005576">
    <property type="term" value="C:extracellular region"/>
    <property type="evidence" value="ECO:0007669"/>
    <property type="project" value="UniProtKB-SubCell"/>
</dbReference>
<protein>
    <recommendedName>
        <fullName evidence="15">AA9 family lytic polysaccharide monooxygenase</fullName>
        <ecNumber evidence="15">1.14.99.56</ecNumber>
    </recommendedName>
    <alternativeName>
        <fullName evidence="15">Endo-beta-1,4-glucanase</fullName>
    </alternativeName>
    <alternativeName>
        <fullName evidence="15">Glycosyl hydrolase 61 family protein</fullName>
    </alternativeName>
</protein>
<dbReference type="Gene3D" id="2.70.50.70">
    <property type="match status" value="1"/>
</dbReference>
<evidence type="ECO:0000256" key="2">
    <source>
        <dbReference type="ARBA" id="ARBA00004613"/>
    </source>
</evidence>
<dbReference type="OrthoDB" id="4849160at2759"/>
<evidence type="ECO:0000256" key="1">
    <source>
        <dbReference type="ARBA" id="ARBA00001973"/>
    </source>
</evidence>
<keyword evidence="5 17" id="KW-0732">Signal</keyword>
<accession>A0A5N6U7U1</accession>
<evidence type="ECO:0000256" key="8">
    <source>
        <dbReference type="ARBA" id="ARBA00023008"/>
    </source>
</evidence>
<evidence type="ECO:0000313" key="19">
    <source>
        <dbReference type="EMBL" id="KAE8154640.1"/>
    </source>
</evidence>
<dbReference type="GO" id="GO:0030245">
    <property type="term" value="P:cellulose catabolic process"/>
    <property type="evidence" value="ECO:0007669"/>
    <property type="project" value="UniProtKB-UniRule"/>
</dbReference>
<proteinExistence type="inferred from homology"/>
<dbReference type="CDD" id="cd21175">
    <property type="entry name" value="LPMO_AA9"/>
    <property type="match status" value="1"/>
</dbReference>
<feature type="chain" id="PRO_5025069859" description="AA9 family lytic polysaccharide monooxygenase" evidence="17">
    <location>
        <begin position="22"/>
        <end position="345"/>
    </location>
</feature>
<dbReference type="PANTHER" id="PTHR33353:SF36">
    <property type="entry name" value="ENDO-BETA-1,4-GLUCANASE D"/>
    <property type="match status" value="1"/>
</dbReference>
<evidence type="ECO:0000256" key="16">
    <source>
        <dbReference type="SAM" id="MobiDB-lite"/>
    </source>
</evidence>
<keyword evidence="8" id="KW-0186">Copper</keyword>
<organism evidence="19 20">
    <name type="scientific">Aspergillus avenaceus</name>
    <dbReference type="NCBI Taxonomy" id="36643"/>
    <lineage>
        <taxon>Eukaryota</taxon>
        <taxon>Fungi</taxon>
        <taxon>Dikarya</taxon>
        <taxon>Ascomycota</taxon>
        <taxon>Pezizomycotina</taxon>
        <taxon>Eurotiomycetes</taxon>
        <taxon>Eurotiomycetidae</taxon>
        <taxon>Eurotiales</taxon>
        <taxon>Aspergillaceae</taxon>
        <taxon>Aspergillus</taxon>
        <taxon>Aspergillus subgen. Circumdati</taxon>
    </lineage>
</organism>
<evidence type="ECO:0000256" key="5">
    <source>
        <dbReference type="ARBA" id="ARBA00022729"/>
    </source>
</evidence>
<comment type="similarity">
    <text evidence="13">Belongs to the polysaccharide monooxygenase AA9 family.</text>
</comment>
<gene>
    <name evidence="19" type="ORF">BDV25DRAFT_147584</name>
</gene>
<keyword evidence="19" id="KW-0378">Hydrolase</keyword>
<dbReference type="EMBL" id="ML742028">
    <property type="protein sequence ID" value="KAE8154640.1"/>
    <property type="molecule type" value="Genomic_DNA"/>
</dbReference>
<evidence type="ECO:0000256" key="10">
    <source>
        <dbReference type="ARBA" id="ARBA00023157"/>
    </source>
</evidence>
<evidence type="ECO:0000256" key="13">
    <source>
        <dbReference type="ARBA" id="ARBA00044502"/>
    </source>
</evidence>
<evidence type="ECO:0000256" key="12">
    <source>
        <dbReference type="ARBA" id="ARBA00023326"/>
    </source>
</evidence>
<dbReference type="EC" id="1.14.99.56" evidence="15"/>
<feature type="compositionally biased region" description="Acidic residues" evidence="16">
    <location>
        <begin position="334"/>
        <end position="345"/>
    </location>
</feature>
<dbReference type="Pfam" id="PF03443">
    <property type="entry name" value="AA9"/>
    <property type="match status" value="1"/>
</dbReference>
<keyword evidence="11 15" id="KW-0119">Carbohydrate metabolism</keyword>
<feature type="signal peptide" evidence="17">
    <location>
        <begin position="1"/>
        <end position="21"/>
    </location>
</feature>
<feature type="region of interest" description="Disordered" evidence="16">
    <location>
        <begin position="314"/>
        <end position="345"/>
    </location>
</feature>
<comment type="subcellular location">
    <subcellularLocation>
        <location evidence="2 15">Secreted</location>
    </subcellularLocation>
</comment>
<keyword evidence="12 15" id="KW-0624">Polysaccharide degradation</keyword>
<keyword evidence="6 15" id="KW-0136">Cellulose degradation</keyword>
<evidence type="ECO:0000256" key="3">
    <source>
        <dbReference type="ARBA" id="ARBA00022525"/>
    </source>
</evidence>
<reference evidence="19 20" key="1">
    <citation type="submission" date="2019-04" db="EMBL/GenBank/DDBJ databases">
        <title>Friends and foes A comparative genomics study of 23 Aspergillus species from section Flavi.</title>
        <authorList>
            <consortium name="DOE Joint Genome Institute"/>
            <person name="Kjaerbolling I."/>
            <person name="Vesth T."/>
            <person name="Frisvad J.C."/>
            <person name="Nybo J.L."/>
            <person name="Theobald S."/>
            <person name="Kildgaard S."/>
            <person name="Isbrandt T."/>
            <person name="Kuo A."/>
            <person name="Sato A."/>
            <person name="Lyhne E.K."/>
            <person name="Kogle M.E."/>
            <person name="Wiebenga A."/>
            <person name="Kun R.S."/>
            <person name="Lubbers R.J."/>
            <person name="Makela M.R."/>
            <person name="Barry K."/>
            <person name="Chovatia M."/>
            <person name="Clum A."/>
            <person name="Daum C."/>
            <person name="Haridas S."/>
            <person name="He G."/>
            <person name="LaButti K."/>
            <person name="Lipzen A."/>
            <person name="Mondo S."/>
            <person name="Riley R."/>
            <person name="Salamov A."/>
            <person name="Simmons B.A."/>
            <person name="Magnuson J.K."/>
            <person name="Henrissat B."/>
            <person name="Mortensen U.H."/>
            <person name="Larsen T.O."/>
            <person name="Devries R.P."/>
            <person name="Grigoriev I.V."/>
            <person name="Machida M."/>
            <person name="Baker S.E."/>
            <person name="Andersen M.R."/>
        </authorList>
    </citation>
    <scope>NUCLEOTIDE SEQUENCE [LARGE SCALE GENOMIC DNA]</scope>
    <source>
        <strain evidence="19 20">IBT 18842</strain>
    </source>
</reference>